<name>A0A061B6G2_RHOTO</name>
<feature type="region of interest" description="Disordered" evidence="1">
    <location>
        <begin position="475"/>
        <end position="542"/>
    </location>
</feature>
<reference evidence="2" key="1">
    <citation type="journal article" date="2014" name="Genome Announc.">
        <title>Draft genome sequence of Rhodosporidium toruloides CECT1137, an oleaginous yeast of biotechnological interest.</title>
        <authorList>
            <person name="Morin N."/>
            <person name="Calcas X."/>
            <person name="Devillers H."/>
            <person name="Durrens P."/>
            <person name="Sherman D.J."/>
            <person name="Nicaud J.-M."/>
            <person name="Neuveglise C."/>
        </authorList>
    </citation>
    <scope>NUCLEOTIDE SEQUENCE</scope>
    <source>
        <strain evidence="2">CECT1137</strain>
    </source>
</reference>
<dbReference type="EMBL" id="LK052946">
    <property type="protein sequence ID" value="CDR45506.1"/>
    <property type="molecule type" value="Genomic_DNA"/>
</dbReference>
<feature type="compositionally biased region" description="Basic and acidic residues" evidence="1">
    <location>
        <begin position="47"/>
        <end position="70"/>
    </location>
</feature>
<feature type="compositionally biased region" description="Low complexity" evidence="1">
    <location>
        <begin position="290"/>
        <end position="313"/>
    </location>
</feature>
<feature type="compositionally biased region" description="Low complexity" evidence="1">
    <location>
        <begin position="426"/>
        <end position="437"/>
    </location>
</feature>
<feature type="compositionally biased region" description="Low complexity" evidence="1">
    <location>
        <begin position="383"/>
        <end position="392"/>
    </location>
</feature>
<evidence type="ECO:0000256" key="1">
    <source>
        <dbReference type="SAM" id="MobiDB-lite"/>
    </source>
</evidence>
<organism evidence="2">
    <name type="scientific">Rhodotorula toruloides</name>
    <name type="common">Yeast</name>
    <name type="synonym">Rhodosporidium toruloides</name>
    <dbReference type="NCBI Taxonomy" id="5286"/>
    <lineage>
        <taxon>Eukaryota</taxon>
        <taxon>Fungi</taxon>
        <taxon>Dikarya</taxon>
        <taxon>Basidiomycota</taxon>
        <taxon>Pucciniomycotina</taxon>
        <taxon>Microbotryomycetes</taxon>
        <taxon>Sporidiobolales</taxon>
        <taxon>Sporidiobolaceae</taxon>
        <taxon>Rhodotorula</taxon>
    </lineage>
</organism>
<feature type="region of interest" description="Disordered" evidence="1">
    <location>
        <begin position="271"/>
        <end position="335"/>
    </location>
</feature>
<feature type="region of interest" description="Disordered" evidence="1">
    <location>
        <begin position="576"/>
        <end position="618"/>
    </location>
</feature>
<dbReference type="OrthoDB" id="2528384at2759"/>
<feature type="compositionally biased region" description="Basic and acidic residues" evidence="1">
    <location>
        <begin position="505"/>
        <end position="518"/>
    </location>
</feature>
<feature type="compositionally biased region" description="Acidic residues" evidence="1">
    <location>
        <begin position="196"/>
        <end position="207"/>
    </location>
</feature>
<feature type="compositionally biased region" description="Low complexity" evidence="1">
    <location>
        <begin position="352"/>
        <end position="368"/>
    </location>
</feature>
<feature type="region of interest" description="Disordered" evidence="1">
    <location>
        <begin position="347"/>
        <end position="461"/>
    </location>
</feature>
<proteinExistence type="predicted"/>
<feature type="region of interest" description="Disordered" evidence="1">
    <location>
        <begin position="188"/>
        <end position="207"/>
    </location>
</feature>
<sequence>MAVFSTALRRLRTRRRPSQSTELHAPERDPHSPRPIACDSSPLSTPELHERRRSVDKEALRELGEVKDVAGELQAFPEQDEEEIDPDSWPYPPLACASPAPTPQTRTNLIPLSPAQSDSPPSSPSDSQLSLVPSPQTSSSSLSSAIPASAPALGLTISTRLDSHGHRVLTSRRRLSIAPSPTKCRKKKAAYGVGEGDSEGTFDSDDDETEAVHFDGAEDEQPELTALEKAPLSLSLGFAPTSVPLDYVSTLSFVAADDLTPTSPRFSVDLATPKLSPISPRQIRPPRPSPLQLRPLSLPTASSTLHLTPTSTPEHQPIKVFTPPPPLYPSSPTRSTFAAHFTRSNTLLHTPSSSSNSSNAGSGSASNRRSLHSRKTLKRFSRHSVSYPSPSSAATLPIEPPALSTHISRRRSSSVAPLTPLERQTSASSGSYSASSPSMPPTPGSSGCSHEPFFLDSPPLPTAEPISTLACECVSKPSQDHRPSTPPRRPSVVSFDLPPESPTEALRRERPTSHDYRQRPSTSPTRTRGHRRTLSEGQAVGLGLDLHPSWRHDTASMLAEEQWERGKLVVVNPDVPLVPIPSCHKPLRPPPRPPRSTKRPSDSPRAPPRPTLEIGLAC</sequence>
<evidence type="ECO:0000313" key="2">
    <source>
        <dbReference type="EMBL" id="CDR45506.1"/>
    </source>
</evidence>
<feature type="compositionally biased region" description="Basic residues" evidence="1">
    <location>
        <begin position="369"/>
        <end position="382"/>
    </location>
</feature>
<accession>A0A061B6G2</accession>
<feature type="region of interest" description="Disordered" evidence="1">
    <location>
        <begin position="1"/>
        <end position="145"/>
    </location>
</feature>
<gene>
    <name evidence="2" type="ORF">RHTO0S_11e01090g</name>
</gene>
<protein>
    <submittedName>
        <fullName evidence="2">RHTO0S11e01090g1_1</fullName>
    </submittedName>
</protein>
<feature type="compositionally biased region" description="Low complexity" evidence="1">
    <location>
        <begin position="111"/>
        <end position="145"/>
    </location>
</feature>
<dbReference type="AlphaFoldDB" id="A0A061B6G2"/>